<organism evidence="1">
    <name type="scientific">Arundo donax</name>
    <name type="common">Giant reed</name>
    <name type="synonym">Donax arundinaceus</name>
    <dbReference type="NCBI Taxonomy" id="35708"/>
    <lineage>
        <taxon>Eukaryota</taxon>
        <taxon>Viridiplantae</taxon>
        <taxon>Streptophyta</taxon>
        <taxon>Embryophyta</taxon>
        <taxon>Tracheophyta</taxon>
        <taxon>Spermatophyta</taxon>
        <taxon>Magnoliopsida</taxon>
        <taxon>Liliopsida</taxon>
        <taxon>Poales</taxon>
        <taxon>Poaceae</taxon>
        <taxon>PACMAD clade</taxon>
        <taxon>Arundinoideae</taxon>
        <taxon>Arundineae</taxon>
        <taxon>Arundo</taxon>
    </lineage>
</organism>
<evidence type="ECO:0000313" key="1">
    <source>
        <dbReference type="EMBL" id="JAD58515.1"/>
    </source>
</evidence>
<accession>A0A0A9BBB3</accession>
<reference evidence="1" key="2">
    <citation type="journal article" date="2015" name="Data Brief">
        <title>Shoot transcriptome of the giant reed, Arundo donax.</title>
        <authorList>
            <person name="Barrero R.A."/>
            <person name="Guerrero F.D."/>
            <person name="Moolhuijzen P."/>
            <person name="Goolsby J.A."/>
            <person name="Tidwell J."/>
            <person name="Bellgard S.E."/>
            <person name="Bellgard M.I."/>
        </authorList>
    </citation>
    <scope>NUCLEOTIDE SEQUENCE</scope>
    <source>
        <tissue evidence="1">Shoot tissue taken approximately 20 cm above the soil surface</tissue>
    </source>
</reference>
<name>A0A0A9BBB3_ARUDO</name>
<protein>
    <submittedName>
        <fullName evidence="1">Uncharacterized protein</fullName>
    </submittedName>
</protein>
<proteinExistence type="predicted"/>
<sequence>MMPFTFNVTSYGLIVFALFEILATNFAHLST</sequence>
<reference evidence="1" key="1">
    <citation type="submission" date="2014-09" db="EMBL/GenBank/DDBJ databases">
        <authorList>
            <person name="Magalhaes I.L.F."/>
            <person name="Oliveira U."/>
            <person name="Santos F.R."/>
            <person name="Vidigal T.H.D.A."/>
            <person name="Brescovit A.D."/>
            <person name="Santos A.J."/>
        </authorList>
    </citation>
    <scope>NUCLEOTIDE SEQUENCE</scope>
    <source>
        <tissue evidence="1">Shoot tissue taken approximately 20 cm above the soil surface</tissue>
    </source>
</reference>
<dbReference type="EMBL" id="GBRH01239380">
    <property type="protein sequence ID" value="JAD58515.1"/>
    <property type="molecule type" value="Transcribed_RNA"/>
</dbReference>
<dbReference type="AlphaFoldDB" id="A0A0A9BBB3"/>